<comment type="caution">
    <text evidence="5">The sequence shown here is derived from an EMBL/GenBank/DDBJ whole genome shotgun (WGS) entry which is preliminary data.</text>
</comment>
<dbReference type="Pfam" id="PF01535">
    <property type="entry name" value="PPR"/>
    <property type="match status" value="1"/>
</dbReference>
<dbReference type="AlphaFoldDB" id="A0A090M6B0"/>
<dbReference type="InterPro" id="IPR011990">
    <property type="entry name" value="TPR-like_helical_dom_sf"/>
</dbReference>
<evidence type="ECO:0000313" key="5">
    <source>
        <dbReference type="EMBL" id="CEF99775.1"/>
    </source>
</evidence>
<name>A0A090M6B0_OSTTA</name>
<comment type="similarity">
    <text evidence="1">Belongs to the PPR family. P subfamily.</text>
</comment>
<feature type="domain" description="PROP1-like PPR" evidence="4">
    <location>
        <begin position="521"/>
        <end position="685"/>
    </location>
</feature>
<dbReference type="Proteomes" id="UP000009170">
    <property type="component" value="Unassembled WGS sequence"/>
</dbReference>
<dbReference type="InParanoid" id="A0A090M6B0"/>
<dbReference type="Pfam" id="PF17177">
    <property type="entry name" value="PPR_long"/>
    <property type="match status" value="1"/>
</dbReference>
<evidence type="ECO:0000313" key="6">
    <source>
        <dbReference type="Proteomes" id="UP000009170"/>
    </source>
</evidence>
<keyword evidence="6" id="KW-1185">Reference proteome</keyword>
<evidence type="ECO:0000256" key="3">
    <source>
        <dbReference type="PROSITE-ProRule" id="PRU00708"/>
    </source>
</evidence>
<feature type="repeat" description="PPR" evidence="3">
    <location>
        <begin position="525"/>
        <end position="559"/>
    </location>
</feature>
<proteinExistence type="inferred from homology"/>
<dbReference type="PANTHER" id="PTHR47447">
    <property type="entry name" value="OS03G0856100 PROTEIN"/>
    <property type="match status" value="1"/>
</dbReference>
<dbReference type="KEGG" id="ota:OT_ostta12g00370"/>
<accession>A0A090M6B0</accession>
<dbReference type="PANTHER" id="PTHR47447:SF17">
    <property type="entry name" value="OS12G0638900 PROTEIN"/>
    <property type="match status" value="1"/>
</dbReference>
<dbReference type="STRING" id="70448.A0A090M6B0"/>
<evidence type="ECO:0000256" key="2">
    <source>
        <dbReference type="ARBA" id="ARBA00022737"/>
    </source>
</evidence>
<evidence type="ECO:0000259" key="4">
    <source>
        <dbReference type="Pfam" id="PF17177"/>
    </source>
</evidence>
<reference evidence="6" key="1">
    <citation type="journal article" date="2006" name="Proc. Natl. Acad. Sci. U.S.A.">
        <title>Genome analysis of the smallest free-living eukaryote Ostreococcus tauri unveils many unique features.</title>
        <authorList>
            <person name="Derelle E."/>
            <person name="Ferraz C."/>
            <person name="Rombauts S."/>
            <person name="Rouze P."/>
            <person name="Worden A.Z."/>
            <person name="Robbens S."/>
            <person name="Partensky F."/>
            <person name="Degroeve S."/>
            <person name="Echeynie S."/>
            <person name="Cooke R."/>
            <person name="Saeys Y."/>
            <person name="Wuyts J."/>
            <person name="Jabbari K."/>
            <person name="Bowler C."/>
            <person name="Panaud O."/>
            <person name="Piegu B."/>
            <person name="Ball S.G."/>
            <person name="Ral J.-P."/>
            <person name="Bouget F.-Y."/>
            <person name="Piganeau G."/>
            <person name="De Baets B."/>
            <person name="Picard A."/>
            <person name="Delseny M."/>
            <person name="Demaille J."/>
            <person name="Van de Peer Y."/>
            <person name="Moreau H."/>
        </authorList>
    </citation>
    <scope>NUCLEOTIDE SEQUENCE [LARGE SCALE GENOMIC DNA]</scope>
    <source>
        <strain evidence="6">OTTH 0595 / CCAP 157/2 / RCC745</strain>
    </source>
</reference>
<dbReference type="Gene3D" id="1.25.40.10">
    <property type="entry name" value="Tetratricopeptide repeat domain"/>
    <property type="match status" value="2"/>
</dbReference>
<protein>
    <submittedName>
        <fullName evidence="5">Pentatricopeptide repeat</fullName>
    </submittedName>
</protein>
<feature type="repeat" description="PPR" evidence="3">
    <location>
        <begin position="605"/>
        <end position="639"/>
    </location>
</feature>
<organism evidence="5 6">
    <name type="scientific">Ostreococcus tauri</name>
    <name type="common">Marine green alga</name>
    <dbReference type="NCBI Taxonomy" id="70448"/>
    <lineage>
        <taxon>Eukaryota</taxon>
        <taxon>Viridiplantae</taxon>
        <taxon>Chlorophyta</taxon>
        <taxon>Mamiellophyceae</taxon>
        <taxon>Mamiellales</taxon>
        <taxon>Bathycoccaceae</taxon>
        <taxon>Ostreococcus</taxon>
    </lineage>
</organism>
<dbReference type="OrthoDB" id="185373at2759"/>
<dbReference type="EMBL" id="CAID01000012">
    <property type="protein sequence ID" value="CEF99775.1"/>
    <property type="molecule type" value="Genomic_DNA"/>
</dbReference>
<reference evidence="5 6" key="2">
    <citation type="journal article" date="2014" name="BMC Genomics">
        <title>An improved genome of the model marine alga Ostreococcus tauri unfolds by assessing Illumina de novo assemblies.</title>
        <authorList>
            <person name="Blanc-Mathieu R."/>
            <person name="Verhelst B."/>
            <person name="Derelle E."/>
            <person name="Rombauts S."/>
            <person name="Bouget F.Y."/>
            <person name="Carre I."/>
            <person name="Chateau A."/>
            <person name="Eyre-Walker A."/>
            <person name="Grimsley N."/>
            <person name="Moreau H."/>
            <person name="Piegu B."/>
            <person name="Rivals E."/>
            <person name="Schackwitz W."/>
            <person name="Van de Peer Y."/>
            <person name="Piganeau G."/>
        </authorList>
    </citation>
    <scope>NUCLEOTIDE SEQUENCE [LARGE SCALE GENOMIC DNA]</scope>
    <source>
        <strain evidence="6">OTTH 0595 / CCAP 157/2 / RCC745</strain>
    </source>
</reference>
<gene>
    <name evidence="5" type="ORF">OT_ostta12g00370</name>
</gene>
<evidence type="ECO:0000256" key="1">
    <source>
        <dbReference type="ARBA" id="ARBA00007626"/>
    </source>
</evidence>
<dbReference type="PROSITE" id="PS51375">
    <property type="entry name" value="PPR"/>
    <property type="match status" value="2"/>
</dbReference>
<keyword evidence="2" id="KW-0677">Repeat</keyword>
<sequence>METAKTLAERAGCETRGVVFAPALWARASGGWTRDETREALRELGGAGAVALATRYARARDVEGCEMVRGACVDMGLVDDAREVGMILAKLLSATPGREGDAERAWSDIAESARGNAAMRAEGHCVKLEGLCLNPSRVKAFVEAYDAFREEFRDATTGEWTRRAATPARVQRAYTAACRLINTSHSAKLAKKVTYDLLRDHQIMRRELDGFALATDYCVCALLGAATPSTEHAAMELFEISLESGVDLSATTWSYVVSMYAGMNRVDEAITMLDRLEALPFMQSGTLGALAFAAAFNNKDDSEASIKLKKRAKELQLAEARNAAERSKVERAYAHVMRMLNAQGNFKFALRVFTRMQSSGVRATDSETYVSLYNALSERTPVDDPLGKSVRRSNLHRVLQTIKTHLKDVEALVVALEVASHAGVADVCEDIHDRLRWNGHFKNASVRTRVWQHMMTVRCNERDRLGTLQLYEEWSREGDDEIVVGDDFWFYLIKSYCDDTPNVDMAMAFLERAVAATSVTRKATPPRTFNIVIQACVRARRPALALNVLARMRDASVTPTHITYLFVMRAIELTATVEQPSGEDSSANVCRSLIADAREDGIKPTPKMWSSALRACARGGDVDAAKEVFAEMISDGCEPSVHAFNALMAAHVSKGDARSAVETYWTSRREHDVTPDSTTMHTILRAVGAGVPRDVVASAAEAYADMRAFIRPNNDIVALLAESAISDIDIQSGMSAARIFAGDHADDVDRIDLRERSVAEARVVVLELLQRIRDRASASREPIAGDVRVITGRGKVRDEIEKLAADVCLVLAYAENDDATLVITREACSHWLAKP</sequence>
<dbReference type="GeneID" id="9835979"/>
<dbReference type="RefSeq" id="XP_022840028.1">
    <property type="nucleotide sequence ID" value="XM_022982801.1"/>
</dbReference>
<dbReference type="InterPro" id="IPR033443">
    <property type="entry name" value="PROP1-like_PPR_dom"/>
</dbReference>
<dbReference type="InterPro" id="IPR002885">
    <property type="entry name" value="PPR_rpt"/>
</dbReference>
<dbReference type="NCBIfam" id="TIGR00756">
    <property type="entry name" value="PPR"/>
    <property type="match status" value="2"/>
</dbReference>